<keyword evidence="2" id="KW-1185">Reference proteome</keyword>
<evidence type="ECO:0000313" key="1">
    <source>
        <dbReference type="EMBL" id="KAG0422758.1"/>
    </source>
</evidence>
<gene>
    <name evidence="1" type="ORF">HPB47_001451</name>
</gene>
<feature type="non-terminal residue" evidence="1">
    <location>
        <position position="1"/>
    </location>
</feature>
<comment type="caution">
    <text evidence="1">The sequence shown here is derived from an EMBL/GenBank/DDBJ whole genome shotgun (WGS) entry which is preliminary data.</text>
</comment>
<dbReference type="EMBL" id="JABSTQ010010185">
    <property type="protein sequence ID" value="KAG0422758.1"/>
    <property type="molecule type" value="Genomic_DNA"/>
</dbReference>
<organism evidence="1 2">
    <name type="scientific">Ixodes persulcatus</name>
    <name type="common">Taiga tick</name>
    <dbReference type="NCBI Taxonomy" id="34615"/>
    <lineage>
        <taxon>Eukaryota</taxon>
        <taxon>Metazoa</taxon>
        <taxon>Ecdysozoa</taxon>
        <taxon>Arthropoda</taxon>
        <taxon>Chelicerata</taxon>
        <taxon>Arachnida</taxon>
        <taxon>Acari</taxon>
        <taxon>Parasitiformes</taxon>
        <taxon>Ixodida</taxon>
        <taxon>Ixodoidea</taxon>
        <taxon>Ixodidae</taxon>
        <taxon>Ixodinae</taxon>
        <taxon>Ixodes</taxon>
    </lineage>
</organism>
<accession>A0AC60PQI0</accession>
<dbReference type="Proteomes" id="UP000805193">
    <property type="component" value="Unassembled WGS sequence"/>
</dbReference>
<name>A0AC60PQI0_IXOPE</name>
<proteinExistence type="predicted"/>
<protein>
    <submittedName>
        <fullName evidence="1">Uncharacterized protein</fullName>
    </submittedName>
</protein>
<reference evidence="1 2" key="1">
    <citation type="journal article" date="2020" name="Cell">
        <title>Large-Scale Comparative Analyses of Tick Genomes Elucidate Their Genetic Diversity and Vector Capacities.</title>
        <authorList>
            <consortium name="Tick Genome and Microbiome Consortium (TIGMIC)"/>
            <person name="Jia N."/>
            <person name="Wang J."/>
            <person name="Shi W."/>
            <person name="Du L."/>
            <person name="Sun Y."/>
            <person name="Zhan W."/>
            <person name="Jiang J.F."/>
            <person name="Wang Q."/>
            <person name="Zhang B."/>
            <person name="Ji P."/>
            <person name="Bell-Sakyi L."/>
            <person name="Cui X.M."/>
            <person name="Yuan T.T."/>
            <person name="Jiang B.G."/>
            <person name="Yang W.F."/>
            <person name="Lam T.T."/>
            <person name="Chang Q.C."/>
            <person name="Ding S.J."/>
            <person name="Wang X.J."/>
            <person name="Zhu J.G."/>
            <person name="Ruan X.D."/>
            <person name="Zhao L."/>
            <person name="Wei J.T."/>
            <person name="Ye R.Z."/>
            <person name="Que T.C."/>
            <person name="Du C.H."/>
            <person name="Zhou Y.H."/>
            <person name="Cheng J.X."/>
            <person name="Dai P.F."/>
            <person name="Guo W.B."/>
            <person name="Han X.H."/>
            <person name="Huang E.J."/>
            <person name="Li L.F."/>
            <person name="Wei W."/>
            <person name="Gao Y.C."/>
            <person name="Liu J.Z."/>
            <person name="Shao H.Z."/>
            <person name="Wang X."/>
            <person name="Wang C.C."/>
            <person name="Yang T.C."/>
            <person name="Huo Q.B."/>
            <person name="Li W."/>
            <person name="Chen H.Y."/>
            <person name="Chen S.E."/>
            <person name="Zhou L.G."/>
            <person name="Ni X.B."/>
            <person name="Tian J.H."/>
            <person name="Sheng Y."/>
            <person name="Liu T."/>
            <person name="Pan Y.S."/>
            <person name="Xia L.Y."/>
            <person name="Li J."/>
            <person name="Zhao F."/>
            <person name="Cao W.C."/>
        </authorList>
    </citation>
    <scope>NUCLEOTIDE SEQUENCE [LARGE SCALE GENOMIC DNA]</scope>
    <source>
        <strain evidence="1">Iper-2018</strain>
    </source>
</reference>
<sequence>GTSTNEVAQDYADRLSRGIASCEGILSDAVRALLSRKPQNHSANKGGLVFCHLLNISQCEYTEFQRELAVVVYNPDTESLLTYVRLPVGRDIQLVVTDPDGLELDHQVLPVAPHRLGVPERTSTAPFEIVFPAAVPPLGISVYQLAPGIPAPDVARTGSIRDDFLELEKQLDYVENKARFFFLLSRT</sequence>
<evidence type="ECO:0000313" key="2">
    <source>
        <dbReference type="Proteomes" id="UP000805193"/>
    </source>
</evidence>